<dbReference type="OrthoDB" id="2537397at2759"/>
<feature type="region of interest" description="Disordered" evidence="1">
    <location>
        <begin position="736"/>
        <end position="775"/>
    </location>
</feature>
<feature type="region of interest" description="Disordered" evidence="1">
    <location>
        <begin position="658"/>
        <end position="724"/>
    </location>
</feature>
<gene>
    <name evidence="2" type="ORF">BCR35DRAFT_306514</name>
</gene>
<feature type="compositionally biased region" description="Pro residues" evidence="1">
    <location>
        <begin position="472"/>
        <end position="481"/>
    </location>
</feature>
<feature type="region of interest" description="Disordered" evidence="1">
    <location>
        <begin position="542"/>
        <end position="567"/>
    </location>
</feature>
<proteinExistence type="predicted"/>
<organism evidence="2 3">
    <name type="scientific">Leucosporidium creatinivorum</name>
    <dbReference type="NCBI Taxonomy" id="106004"/>
    <lineage>
        <taxon>Eukaryota</taxon>
        <taxon>Fungi</taxon>
        <taxon>Dikarya</taxon>
        <taxon>Basidiomycota</taxon>
        <taxon>Pucciniomycotina</taxon>
        <taxon>Microbotryomycetes</taxon>
        <taxon>Leucosporidiales</taxon>
        <taxon>Leucosporidium</taxon>
    </lineage>
</organism>
<feature type="region of interest" description="Disordered" evidence="1">
    <location>
        <begin position="1"/>
        <end position="20"/>
    </location>
</feature>
<name>A0A1Y2ET27_9BASI</name>
<feature type="region of interest" description="Disordered" evidence="1">
    <location>
        <begin position="345"/>
        <end position="369"/>
    </location>
</feature>
<dbReference type="Proteomes" id="UP000193467">
    <property type="component" value="Unassembled WGS sequence"/>
</dbReference>
<accession>A0A1Y2ET27</accession>
<dbReference type="EMBL" id="MCGR01000040">
    <property type="protein sequence ID" value="ORY74729.1"/>
    <property type="molecule type" value="Genomic_DNA"/>
</dbReference>
<reference evidence="2 3" key="1">
    <citation type="submission" date="2016-07" db="EMBL/GenBank/DDBJ databases">
        <title>Pervasive Adenine N6-methylation of Active Genes in Fungi.</title>
        <authorList>
            <consortium name="DOE Joint Genome Institute"/>
            <person name="Mondo S.J."/>
            <person name="Dannebaum R.O."/>
            <person name="Kuo R.C."/>
            <person name="Labutti K."/>
            <person name="Haridas S."/>
            <person name="Kuo A."/>
            <person name="Salamov A."/>
            <person name="Ahrendt S.R."/>
            <person name="Lipzen A."/>
            <person name="Sullivan W."/>
            <person name="Andreopoulos W.B."/>
            <person name="Clum A."/>
            <person name="Lindquist E."/>
            <person name="Daum C."/>
            <person name="Ramamoorthy G.K."/>
            <person name="Gryganskyi A."/>
            <person name="Culley D."/>
            <person name="Magnuson J.K."/>
            <person name="James T.Y."/>
            <person name="O'Malley M.A."/>
            <person name="Stajich J.E."/>
            <person name="Spatafora J.W."/>
            <person name="Visel A."/>
            <person name="Grigoriev I.V."/>
        </authorList>
    </citation>
    <scope>NUCLEOTIDE SEQUENCE [LARGE SCALE GENOMIC DNA]</scope>
    <source>
        <strain evidence="2 3">62-1032</strain>
    </source>
</reference>
<evidence type="ECO:0000313" key="3">
    <source>
        <dbReference type="Proteomes" id="UP000193467"/>
    </source>
</evidence>
<feature type="compositionally biased region" description="Basic and acidic residues" evidence="1">
    <location>
        <begin position="510"/>
        <end position="520"/>
    </location>
</feature>
<evidence type="ECO:0000256" key="1">
    <source>
        <dbReference type="SAM" id="MobiDB-lite"/>
    </source>
</evidence>
<feature type="compositionally biased region" description="Low complexity" evidence="1">
    <location>
        <begin position="675"/>
        <end position="705"/>
    </location>
</feature>
<feature type="compositionally biased region" description="Polar residues" evidence="1">
    <location>
        <begin position="350"/>
        <end position="368"/>
    </location>
</feature>
<dbReference type="AlphaFoldDB" id="A0A1Y2ET27"/>
<feature type="region of interest" description="Disordered" evidence="1">
    <location>
        <begin position="470"/>
        <end position="524"/>
    </location>
</feature>
<dbReference type="InParanoid" id="A0A1Y2ET27"/>
<feature type="region of interest" description="Disordered" evidence="1">
    <location>
        <begin position="243"/>
        <end position="272"/>
    </location>
</feature>
<protein>
    <submittedName>
        <fullName evidence="2">Uncharacterized protein</fullName>
    </submittedName>
</protein>
<feature type="compositionally biased region" description="Low complexity" evidence="1">
    <location>
        <begin position="246"/>
        <end position="255"/>
    </location>
</feature>
<comment type="caution">
    <text evidence="2">The sequence shown here is derived from an EMBL/GenBank/DDBJ whole genome shotgun (WGS) entry which is preliminary data.</text>
</comment>
<feature type="compositionally biased region" description="Polar residues" evidence="1">
    <location>
        <begin position="553"/>
        <end position="567"/>
    </location>
</feature>
<evidence type="ECO:0000313" key="2">
    <source>
        <dbReference type="EMBL" id="ORY74729.1"/>
    </source>
</evidence>
<sequence>MPAAAPTCSQRRGPKAGAGAASHLIKEGEFHDVEALLHLAQLALIKKNQSAAITHLYKAVALESSAACSTLATILLRTAGGLLSPSAPTNMPSYFQPAPPRTSSVTPVGGEEAARLFLRGLTIEMAKPLDSCISWRGGNEEDSDGESAEGTYFSLERTQDLIVGLTTCYRLGVMQRDSTRSTGNEMSSANRGETLARQLLLHPSITDSKLAALVVPTLSPPHSPSLPLTPSLVFALTTPPRKQSVPLPSLLQSSPTRSKTTGSSRPPAFTAQDKRRMAVQVHSLYILALQAWPSQKDVAESYWRYIVDLSVTCGGSIGKEGDGIVAKAQHRLKGEVDDSWKLPKVKRRSNSVTSSAAGSDTSVTSSGRVRSGDALVEMAMERGRLEQKWSSHEQTSPQIKQDDMSTVQAQMEEASTSSITIRTLRKALSHTQLGVSATPRTSYFDSARAIVQAPTHSSDVKAAFRQAQVDYPSPPETPDNSPPGSCNSSGIRTPIVISLDDKPSPPAPELEPRRTLRRVESTASFQPPRILRRVASSASISTVPPDFGRPRVGSSNWQDAGMPTTSSSQIAGMAGRRPLPSRAVSSPLAQQVPAASSLTLKETTALWSNGFRQRLSSIRNPFKRTATAPSASTLLRKVLMQDDASAGPGMFWADETDFEEAQEYSPESPPPPTPTDLHSLPTSRSASPSSSPNRSRNSSRNSSRTRLSHQRSFVDPTTPSSALPLRSHAASAIPLLVTTPPTPQKDHLLPPRPSRRSRKKSVPPPTLYSSSPKALPPMDPFLARLERDSAFGVEAKCYECGKGGMNFSACPRCDGRYCSRECRVKSGGGRHSCVVR</sequence>
<keyword evidence="3" id="KW-1185">Reference proteome</keyword>